<name>A0ABS2GM68_9FIRM</name>
<sequence>MKAKIALIFALGVMTGLISGCSRESTPSSVPDSSGGTEPSSLSSSQPSETDAQDTAEIEMPELPGREGDQPLVRLLGTKEELFAFAEWVGTGASYYCQDLTWQLDADIDLEGEPWSPIGPLKNVLDLRDAKTQLEGYDYLIQKITQEKEENPEFYEDMRSYLGFFGTFDGNGHRITGLNVPYENVQCQEDPYTQSGFFAVLGAGSLVRDLHIEGTVQGFGDTGGLAGRGPYGLHTETPAFVIGCSFTGTVELPTGIYRSHGGFGGLIGSTGEDLQIRNSFALADVSGDNNVGGLIGSANNNSEILNCFCRGTVTAVPAFQKEGKLLVSNIGGLTGASYNGTFINCYSDTNLVITAMSGPIGGFIGYHSGQDSGCVYNAQKTGDWGPGYAYPGSNTKFNAIALSPEEMKDPQIFRDLGWDLDVVWQLEEGDISPSLRS</sequence>
<accession>A0ABS2GM68</accession>
<organism evidence="2 3">
    <name type="scientific">Hydrogenoanaerobacterium saccharovorans</name>
    <dbReference type="NCBI Taxonomy" id="474960"/>
    <lineage>
        <taxon>Bacteria</taxon>
        <taxon>Bacillati</taxon>
        <taxon>Bacillota</taxon>
        <taxon>Clostridia</taxon>
        <taxon>Eubacteriales</taxon>
        <taxon>Oscillospiraceae</taxon>
        <taxon>Hydrogenoanaerobacterium</taxon>
    </lineage>
</organism>
<dbReference type="EMBL" id="JACSNR010000003">
    <property type="protein sequence ID" value="MBM6922819.1"/>
    <property type="molecule type" value="Genomic_DNA"/>
</dbReference>
<feature type="compositionally biased region" description="Polar residues" evidence="1">
    <location>
        <begin position="22"/>
        <end position="32"/>
    </location>
</feature>
<gene>
    <name evidence="2" type="ORF">H9X81_03810</name>
</gene>
<feature type="compositionally biased region" description="Low complexity" evidence="1">
    <location>
        <begin position="33"/>
        <end position="50"/>
    </location>
</feature>
<dbReference type="Proteomes" id="UP000724149">
    <property type="component" value="Unassembled WGS sequence"/>
</dbReference>
<evidence type="ECO:0000313" key="2">
    <source>
        <dbReference type="EMBL" id="MBM6922819.1"/>
    </source>
</evidence>
<dbReference type="PROSITE" id="PS51257">
    <property type="entry name" value="PROKAR_LIPOPROTEIN"/>
    <property type="match status" value="1"/>
</dbReference>
<dbReference type="RefSeq" id="WP_204719959.1">
    <property type="nucleotide sequence ID" value="NZ_JACSNR010000003.1"/>
</dbReference>
<reference evidence="2 3" key="1">
    <citation type="journal article" date="2021" name="Sci. Rep.">
        <title>The distribution of antibiotic resistance genes in chicken gut microbiota commensals.</title>
        <authorList>
            <person name="Juricova H."/>
            <person name="Matiasovicova J."/>
            <person name="Kubasova T."/>
            <person name="Cejkova D."/>
            <person name="Rychlik I."/>
        </authorList>
    </citation>
    <scope>NUCLEOTIDE SEQUENCE [LARGE SCALE GENOMIC DNA]</scope>
    <source>
        <strain evidence="2 3">An564</strain>
    </source>
</reference>
<evidence type="ECO:0008006" key="4">
    <source>
        <dbReference type="Google" id="ProtNLM"/>
    </source>
</evidence>
<comment type="caution">
    <text evidence="2">The sequence shown here is derived from an EMBL/GenBank/DDBJ whole genome shotgun (WGS) entry which is preliminary data.</text>
</comment>
<dbReference type="Gene3D" id="2.160.20.110">
    <property type="match status" value="1"/>
</dbReference>
<proteinExistence type="predicted"/>
<keyword evidence="3" id="KW-1185">Reference proteome</keyword>
<protein>
    <recommendedName>
        <fullName evidence="4">GLUG domain-containing protein</fullName>
    </recommendedName>
</protein>
<feature type="region of interest" description="Disordered" evidence="1">
    <location>
        <begin position="22"/>
        <end position="55"/>
    </location>
</feature>
<evidence type="ECO:0000256" key="1">
    <source>
        <dbReference type="SAM" id="MobiDB-lite"/>
    </source>
</evidence>
<evidence type="ECO:0000313" key="3">
    <source>
        <dbReference type="Proteomes" id="UP000724149"/>
    </source>
</evidence>